<feature type="coiled-coil region" evidence="4">
    <location>
        <begin position="487"/>
        <end position="542"/>
    </location>
</feature>
<keyword evidence="7" id="KW-1185">Reference proteome</keyword>
<feature type="domain" description="Rad50/SbcC-type AAA" evidence="5">
    <location>
        <begin position="6"/>
        <end position="180"/>
    </location>
</feature>
<evidence type="ECO:0000313" key="7">
    <source>
        <dbReference type="Proteomes" id="UP000252586"/>
    </source>
</evidence>
<feature type="coiled-coil region" evidence="4">
    <location>
        <begin position="687"/>
        <end position="714"/>
    </location>
</feature>
<dbReference type="InterPro" id="IPR027417">
    <property type="entry name" value="P-loop_NTPase"/>
</dbReference>
<dbReference type="InterPro" id="IPR038729">
    <property type="entry name" value="Rad50/SbcC_AAA"/>
</dbReference>
<dbReference type="RefSeq" id="WP_067509189.1">
    <property type="nucleotide sequence ID" value="NZ_QNRE01000015.1"/>
</dbReference>
<keyword evidence="6" id="KW-0378">Hydrolase</keyword>
<keyword evidence="6" id="KW-0269">Exonuclease</keyword>
<evidence type="ECO:0000259" key="5">
    <source>
        <dbReference type="Pfam" id="PF13476"/>
    </source>
</evidence>
<evidence type="ECO:0000256" key="2">
    <source>
        <dbReference type="ARBA" id="ARBA00011322"/>
    </source>
</evidence>
<dbReference type="PANTHER" id="PTHR32114:SF2">
    <property type="entry name" value="ABC TRANSPORTER ABCH.3"/>
    <property type="match status" value="1"/>
</dbReference>
<gene>
    <name evidence="6" type="ORF">DFR74_115125</name>
</gene>
<proteinExistence type="inferred from homology"/>
<dbReference type="SUPFAM" id="SSF52540">
    <property type="entry name" value="P-loop containing nucleoside triphosphate hydrolases"/>
    <property type="match status" value="1"/>
</dbReference>
<dbReference type="STRING" id="1210090.GCA_001613185_03071"/>
<dbReference type="AlphaFoldDB" id="A0A366D5G9"/>
<sequence length="1053" mass="112681">MQPLTLTVSGFRSYSTVVTVDFTGKGLTAMLGNTGGGKSSLLEAITYALFRGTTWDARSSGQLIADDCDAMSVEFTFRHDGQRWRVRRTMHASNPNAGRHHLINLDTGEEVDRAKPVDARIESILGMGYETFLRVGLLPQGRFDQLLTAPTKERTARLRELFGADSLTEARRLAEKQKERLDGLIGQACFKRKAMPEDPAQAARDAGMRAAESESRAAHLATALDSISDLREQASMSQLAEGRASDAVRRLRDHAAANPMAALDDLQPLADQLATEAAGLSARSVEAKTQESDLVSRIAACEKAGEGLVALGKAAVTIDGLAARVTEHRDARAAAGTRAAQLTVESDRIATAEQELAARVEQAAPLTAAADAAERVAASVHDRAETLRAGISGAIAAALHAADTSRAHHDALDQLAESQRIAAGLTAAESAAGTALRAAEAAVAAVTQRNQSAAIASDLRPGDDCPVCHRQLAESFTPHAAATATDLRQAKAAHREAQRDHNRLTDERARAQATVDLTREQANQLRQNLETARTDVVDATDSASRLMVELATAAETFDAVTAAATLLSATTALSQPGTDIDLDQLTGAIATDVAHCERAADEHARSLRRHADSHTAILDAERAALSNRKDRHKEAVRAAAADSKRLTAALQRTAADIDALPGHIRALLPTEISDIGPEQTTAAAAVIADKMSQVQQLVERRDDVQREINGILVEQRTIDQAIRAQIDNPLADLYRGLRLWEDTVTSTLTEHHLDHRVPDRPVKPDITGVREFAAALAQLTDTVNRELAEISNKHHHAAEAATAKMRQIAETLGDIDGFDPSADLSAPNALHPLVEAKTTASRQAEELRIAEAAAQAHVRPAADLEFAIAAATARRDAVEVLRVHLVDAKFLSHFIAHNTRALLSIASDLLAELTGDDFGFAENFDIVSRSSGVVHSANRLSGGEKFLASLALALSLAELHSRSGPRLGSLFLDEGFATLDTEVLDTALDVLRTQAGSDRHVMVVSHLRAVAEAVDDVLWIQRETTGSTARWLTAAERDELVNSDLTDGLQATM</sequence>
<comment type="subunit">
    <text evidence="2">Heterodimer of SbcC and SbcD.</text>
</comment>
<reference evidence="6 7" key="1">
    <citation type="submission" date="2018-06" db="EMBL/GenBank/DDBJ databases">
        <title>Genomic Encyclopedia of Type Strains, Phase IV (KMG-IV): sequencing the most valuable type-strain genomes for metagenomic binning, comparative biology and taxonomic classification.</title>
        <authorList>
            <person name="Goeker M."/>
        </authorList>
    </citation>
    <scope>NUCLEOTIDE SEQUENCE [LARGE SCALE GENOMIC DNA]</scope>
    <source>
        <strain evidence="6 7">DSM 44599</strain>
    </source>
</reference>
<dbReference type="OrthoDB" id="9795626at2"/>
<accession>A0A366D5G9</accession>
<dbReference type="Proteomes" id="UP000252586">
    <property type="component" value="Unassembled WGS sequence"/>
</dbReference>
<dbReference type="Pfam" id="PF13476">
    <property type="entry name" value="AAA_23"/>
    <property type="match status" value="1"/>
</dbReference>
<organism evidence="6 7">
    <name type="scientific">Nocardia puris</name>
    <dbReference type="NCBI Taxonomy" id="208602"/>
    <lineage>
        <taxon>Bacteria</taxon>
        <taxon>Bacillati</taxon>
        <taxon>Actinomycetota</taxon>
        <taxon>Actinomycetes</taxon>
        <taxon>Mycobacteriales</taxon>
        <taxon>Nocardiaceae</taxon>
        <taxon>Nocardia</taxon>
    </lineage>
</organism>
<dbReference type="EMBL" id="QNRE01000015">
    <property type="protein sequence ID" value="RBO85277.1"/>
    <property type="molecule type" value="Genomic_DNA"/>
</dbReference>
<comment type="similarity">
    <text evidence="1">Belongs to the SMC family. SbcC subfamily.</text>
</comment>
<dbReference type="PANTHER" id="PTHR32114">
    <property type="entry name" value="ABC TRANSPORTER ABCH.3"/>
    <property type="match status" value="1"/>
</dbReference>
<keyword evidence="6" id="KW-0540">Nuclease</keyword>
<protein>
    <recommendedName>
        <fullName evidence="3">Nuclease SbcCD subunit C</fullName>
    </recommendedName>
</protein>
<evidence type="ECO:0000256" key="1">
    <source>
        <dbReference type="ARBA" id="ARBA00006930"/>
    </source>
</evidence>
<dbReference type="GO" id="GO:0016887">
    <property type="term" value="F:ATP hydrolysis activity"/>
    <property type="evidence" value="ECO:0007669"/>
    <property type="project" value="InterPro"/>
</dbReference>
<dbReference type="Pfam" id="PF13558">
    <property type="entry name" value="SbcC_Walker_B"/>
    <property type="match status" value="1"/>
</dbReference>
<evidence type="ECO:0000313" key="6">
    <source>
        <dbReference type="EMBL" id="RBO85277.1"/>
    </source>
</evidence>
<evidence type="ECO:0000256" key="4">
    <source>
        <dbReference type="SAM" id="Coils"/>
    </source>
</evidence>
<dbReference type="GO" id="GO:0004527">
    <property type="term" value="F:exonuclease activity"/>
    <property type="evidence" value="ECO:0007669"/>
    <property type="project" value="UniProtKB-KW"/>
</dbReference>
<keyword evidence="4" id="KW-0175">Coiled coil</keyword>
<comment type="caution">
    <text evidence="6">The sequence shown here is derived from an EMBL/GenBank/DDBJ whole genome shotgun (WGS) entry which is preliminary data.</text>
</comment>
<dbReference type="GO" id="GO:0006302">
    <property type="term" value="P:double-strand break repair"/>
    <property type="evidence" value="ECO:0007669"/>
    <property type="project" value="InterPro"/>
</dbReference>
<dbReference type="Gene3D" id="3.40.50.300">
    <property type="entry name" value="P-loop containing nucleotide triphosphate hydrolases"/>
    <property type="match status" value="2"/>
</dbReference>
<name>A0A366D5G9_9NOCA</name>
<evidence type="ECO:0000256" key="3">
    <source>
        <dbReference type="ARBA" id="ARBA00013368"/>
    </source>
</evidence>